<evidence type="ECO:0000259" key="4">
    <source>
        <dbReference type="PROSITE" id="PS51034"/>
    </source>
</evidence>
<feature type="signal peptide" evidence="3">
    <location>
        <begin position="1"/>
        <end position="17"/>
    </location>
</feature>
<feature type="compositionally biased region" description="Basic and acidic residues" evidence="2">
    <location>
        <begin position="441"/>
        <end position="450"/>
    </location>
</feature>
<feature type="chain" id="PRO_5044774376" description="ZP domain-containing protein" evidence="3">
    <location>
        <begin position="18"/>
        <end position="1090"/>
    </location>
</feature>
<feature type="domain" description="ZP" evidence="4">
    <location>
        <begin position="103"/>
        <end position="351"/>
    </location>
</feature>
<dbReference type="Gene3D" id="2.60.40.3210">
    <property type="entry name" value="Zona pellucida, ZP-N domain"/>
    <property type="match status" value="1"/>
</dbReference>
<dbReference type="SMART" id="SM00241">
    <property type="entry name" value="ZP"/>
    <property type="match status" value="1"/>
</dbReference>
<keyword evidence="6" id="KW-1185">Reference proteome</keyword>
<sequence length="1090" mass="115172">MSVFAWLLWILFRGTVGGPVQHATWSEGAGLNPVQTPQHEATNPSFYHLPMFQHARWPLVSPELFRPFLQKSPLPTGLNALLFPQARQQHSVTGTGSRAVHVWCGFDDISVRVDRLHLSTWTDPSLFRLGSCPVSRVSPRFLYFHHRLSDCGGGPQVVGGQLVYSYALCYTPPRQGYVIRVVPLNFPIYCNYNRFHYSYQVGFRPQVQQTILMKSIRSRLSYSLTVCNAQGEPVPSGHWFFLGEPVYFVAQAAALLAGERLYVDSCYATSSSDPHSVHRADIITNYGCMPDSRRVGSSSRFLLGGGSVLKFSVDAFLFRELSQVLYLHCSMSVGLTTSNSSKSCSYDQAAGRWEELTAAASVCSCCDSMCGNIHQSAIKNAVSSPGLLIRQRSDVKPRGMEMSQAEEARDWEDPEDKLEEEKDENHKEVQTFPQETEQEEASPKKTNETKAWRTSDVVTQQGNGEEEDVGETEVVMDETDSQLKEFSTEDIMSDQSTPEEFSSTEHASVIGLSSDNISTDASGTSATTTASSFAIDYDDTSNLGSAEDVSTAPLPTSELCADGDPKSCSTTINSIAGGAQSFTPDTVVGATNRSGSLWGTDASGTSATTTASSFAIDYDDTSNLGSAEDVSTAPLPTSELCADGDPKSCITTINSIAGGAQSFTPDTVVGATNRSGSLWGTDASGTSATTTASSFAIDYDDTSNLGSAEDVSTAPLPTSELCADGDPKSCITTINSTAGGAQSFTPDTVVGATNRSGSLWGTDASGTSATTTASSFAIDYDDTSNLGSAEDVSTAPLPTSELCADGDPKSCSTTINSIAGGAQSFTPDTVVGATNRSGSLWGTDASGTSATTTASSFAIDYDDTSNLGSAEDVSTAPLPTSELCADGDPKSCITTINSTAGGAQSFTPDTVVGATNRSGSLWGTDASGTSATTTASSFAIDYDDTSNLGSAEDVSTAPLPTSELCADGDPKSCSTTINSTAGGAQSFTPDTVVGATNRSGSLWESDIGDFETVGKHSATGDLGMDIPGLFNISRLEADQSDSLLWSEQSDWIQGQAEDEEYFSDATTRPHGVSYLSLEDMYEDNPSHSAL</sequence>
<reference evidence="5 6" key="2">
    <citation type="journal article" date="2024" name="G3 (Bethesda)">
        <title>The genome of the cryopelagic Antarctic bald notothen, Trematomus borchgrevinki.</title>
        <authorList>
            <person name="Rayamajhi N."/>
            <person name="Rivera-Colon A.G."/>
            <person name="Minhas B.F."/>
            <person name="Cheng C.C."/>
            <person name="Catchen J.M."/>
        </authorList>
    </citation>
    <scope>NUCLEOTIDE SEQUENCE [LARGE SCALE GENOMIC DNA]</scope>
    <source>
        <strain evidence="5">AGRC-2024</strain>
    </source>
</reference>
<evidence type="ECO:0000313" key="6">
    <source>
        <dbReference type="Proteomes" id="UP001619887"/>
    </source>
</evidence>
<dbReference type="Pfam" id="PF00100">
    <property type="entry name" value="Zona_pellucida"/>
    <property type="match status" value="1"/>
</dbReference>
<reference evidence="5 6" key="1">
    <citation type="journal article" date="2022" name="G3 (Bethesda)">
        <title>Evaluating Illumina-, Nanopore-, and PacBio-based genome assembly strategies with the bald notothen, Trematomus borchgrevinki.</title>
        <authorList>
            <person name="Rayamajhi N."/>
            <person name="Cheng C.C."/>
            <person name="Catchen J.M."/>
        </authorList>
    </citation>
    <scope>NUCLEOTIDE SEQUENCE [LARGE SCALE GENOMIC DNA]</scope>
    <source>
        <strain evidence="5">AGRC-2024</strain>
    </source>
</reference>
<feature type="compositionally biased region" description="Acidic residues" evidence="2">
    <location>
        <begin position="409"/>
        <end position="418"/>
    </location>
</feature>
<dbReference type="InterPro" id="IPR042235">
    <property type="entry name" value="ZP-C_dom"/>
</dbReference>
<dbReference type="AlphaFoldDB" id="A0ABD2H3A4"/>
<dbReference type="PANTHER" id="PTHR11576">
    <property type="entry name" value="ZONA PELLUCIDA SPERM-BINDING PROTEIN 3"/>
    <property type="match status" value="1"/>
</dbReference>
<dbReference type="InterPro" id="IPR001507">
    <property type="entry name" value="ZP_dom"/>
</dbReference>
<accession>A0ABD2H3A4</accession>
<name>A0ABD2H3A4_PAGBO</name>
<evidence type="ECO:0000256" key="2">
    <source>
        <dbReference type="SAM" id="MobiDB-lite"/>
    </source>
</evidence>
<comment type="caution">
    <text evidence="5">The sequence shown here is derived from an EMBL/GenBank/DDBJ whole genome shotgun (WGS) entry which is preliminary data.</text>
</comment>
<dbReference type="EMBL" id="JBIYXZ010002073">
    <property type="protein sequence ID" value="KAL3060792.1"/>
    <property type="molecule type" value="Genomic_DNA"/>
</dbReference>
<keyword evidence="1" id="KW-1015">Disulfide bond</keyword>
<keyword evidence="3" id="KW-0732">Signal</keyword>
<feature type="compositionally biased region" description="Basic and acidic residues" evidence="2">
    <location>
        <begin position="419"/>
        <end position="429"/>
    </location>
</feature>
<dbReference type="InterPro" id="IPR055355">
    <property type="entry name" value="ZP-C"/>
</dbReference>
<dbReference type="Gene3D" id="2.60.40.4100">
    <property type="entry name" value="Zona pellucida, ZP-C domain"/>
    <property type="match status" value="1"/>
</dbReference>
<evidence type="ECO:0000256" key="1">
    <source>
        <dbReference type="ARBA" id="ARBA00023157"/>
    </source>
</evidence>
<dbReference type="PROSITE" id="PS51034">
    <property type="entry name" value="ZP_2"/>
    <property type="match status" value="1"/>
</dbReference>
<protein>
    <recommendedName>
        <fullName evidence="4">ZP domain-containing protein</fullName>
    </recommendedName>
</protein>
<organism evidence="5 6">
    <name type="scientific">Pagothenia borchgrevinki</name>
    <name type="common">Bald rockcod</name>
    <name type="synonym">Trematomus borchgrevinki</name>
    <dbReference type="NCBI Taxonomy" id="8213"/>
    <lineage>
        <taxon>Eukaryota</taxon>
        <taxon>Metazoa</taxon>
        <taxon>Chordata</taxon>
        <taxon>Craniata</taxon>
        <taxon>Vertebrata</taxon>
        <taxon>Euteleostomi</taxon>
        <taxon>Actinopterygii</taxon>
        <taxon>Neopterygii</taxon>
        <taxon>Teleostei</taxon>
        <taxon>Neoteleostei</taxon>
        <taxon>Acanthomorphata</taxon>
        <taxon>Eupercaria</taxon>
        <taxon>Perciformes</taxon>
        <taxon>Notothenioidei</taxon>
        <taxon>Nototheniidae</taxon>
        <taxon>Pagothenia</taxon>
    </lineage>
</organism>
<evidence type="ECO:0000313" key="5">
    <source>
        <dbReference type="EMBL" id="KAL3060792.1"/>
    </source>
</evidence>
<dbReference type="FunFam" id="2.60.40.4100:FF:000002">
    <property type="entry name" value="Zona pellucida sperm-binding protein 3"/>
    <property type="match status" value="1"/>
</dbReference>
<dbReference type="Proteomes" id="UP001619887">
    <property type="component" value="Unassembled WGS sequence"/>
</dbReference>
<proteinExistence type="predicted"/>
<gene>
    <name evidence="5" type="ORF">OYC64_015187</name>
</gene>
<evidence type="ECO:0000256" key="3">
    <source>
        <dbReference type="SAM" id="SignalP"/>
    </source>
</evidence>
<dbReference type="PANTHER" id="PTHR11576:SF15">
    <property type="entry name" value="ZONA PELLUCIDA SPERM-BINDING PROTEIN 3-LIKE"/>
    <property type="match status" value="1"/>
</dbReference>
<feature type="region of interest" description="Disordered" evidence="2">
    <location>
        <begin position="392"/>
        <end position="450"/>
    </location>
</feature>